<dbReference type="GO" id="GO:0005886">
    <property type="term" value="C:plasma membrane"/>
    <property type="evidence" value="ECO:0007669"/>
    <property type="project" value="TreeGrafter"/>
</dbReference>
<evidence type="ECO:0000256" key="6">
    <source>
        <dbReference type="SAM" id="Phobius"/>
    </source>
</evidence>
<feature type="transmembrane region" description="Helical" evidence="6">
    <location>
        <begin position="12"/>
        <end position="34"/>
    </location>
</feature>
<feature type="transmembrane region" description="Helical" evidence="6">
    <location>
        <begin position="455"/>
        <end position="479"/>
    </location>
</feature>
<comment type="caution">
    <text evidence="7">The sequence shown here is derived from an EMBL/GenBank/DDBJ whole genome shotgun (WGS) entry which is preliminary data.</text>
</comment>
<feature type="region of interest" description="Disordered" evidence="5">
    <location>
        <begin position="359"/>
        <end position="381"/>
    </location>
</feature>
<sequence>MGITLPSTPSAAMLNLSAIVYLLGLTIITWFIAYTAQRHSIWRKGSWGDIPWPRLCLLLLFMDSWLYLFSTGLLLHGAPPEHGVNRCSVGMLACILLYGVSKGLIYLCMIERVYVVWSDGVPRWRSPIYRFCLALLLPLGVIAGVMVFQRTAFVHNGYCILGISRFSSLLLLSYDFCTNIFLTMMFVGPLVRSSIRSPWLRAITIRTTVAASVALLSSGTNVLVLYVLDGKEMIWVCLGACGIDVVVNCIALFWAMTGPDSSQPAQNQALHFPPSPMGHNPWLNNCHFCSGSGMQTFNNRKSVAYPTAFTHDYGRFEEEFLSQGMTVVSSVCIPIIEEPEPALRSPRQVTQFGQQPWRSSFPLSTEESAHSQRVPASPGSELVQDSAKDTEIYASIFPTVAKRSSYLQTPRVVFFIGKHFGTGVILATAFIHLLKDAFVNMSKAHVNARWGKYESWPGLIIMSALLFIFLVEYVSTVYVEYIAEQSVLSEPQVSQPEDDPTAPKRPGLEHVHTDCLHGEVHVSQGEATRIVGVFVLQLGIMLHSIVVGFTLAVTNGAEFTSLLIALIFHQLFEGLSLGVRISSLRPTLFAPHQPSSNGSEASPLLPSSRQSKAHARAFPTLPLLLAGLFALATPAGMLVGILLRTAPQDAFLVRGLASAVSAGLLIYASCVELLAGDFVAEPKMRKAGLKRQAAALGSLLAGAAGMSIIGIWS</sequence>
<dbReference type="PANTHER" id="PTHR11040:SF44">
    <property type="entry name" value="PROTEIN ZNTC-RELATED"/>
    <property type="match status" value="1"/>
</dbReference>
<gene>
    <name evidence="7" type="ORF">RDB_LOCUS193500</name>
</gene>
<name>A0A8H3H255_9AGAM</name>
<feature type="transmembrane region" description="Helical" evidence="6">
    <location>
        <begin position="169"/>
        <end position="191"/>
    </location>
</feature>
<accession>A0A8H3H255</accession>
<dbReference type="EMBL" id="CAJMWW010000636">
    <property type="protein sequence ID" value="CAE6476697.1"/>
    <property type="molecule type" value="Genomic_DNA"/>
</dbReference>
<dbReference type="GO" id="GO:0005385">
    <property type="term" value="F:zinc ion transmembrane transporter activity"/>
    <property type="evidence" value="ECO:0007669"/>
    <property type="project" value="TreeGrafter"/>
</dbReference>
<protein>
    <submittedName>
        <fullName evidence="7">Uncharacterized protein</fullName>
    </submittedName>
</protein>
<evidence type="ECO:0000313" key="8">
    <source>
        <dbReference type="Proteomes" id="UP000663841"/>
    </source>
</evidence>
<keyword evidence="4 6" id="KW-0472">Membrane</keyword>
<organism evidence="7 8">
    <name type="scientific">Rhizoctonia solani</name>
    <dbReference type="NCBI Taxonomy" id="456999"/>
    <lineage>
        <taxon>Eukaryota</taxon>
        <taxon>Fungi</taxon>
        <taxon>Dikarya</taxon>
        <taxon>Basidiomycota</taxon>
        <taxon>Agaricomycotina</taxon>
        <taxon>Agaricomycetes</taxon>
        <taxon>Cantharellales</taxon>
        <taxon>Ceratobasidiaceae</taxon>
        <taxon>Rhizoctonia</taxon>
    </lineage>
</organism>
<feature type="transmembrane region" description="Helical" evidence="6">
    <location>
        <begin position="412"/>
        <end position="435"/>
    </location>
</feature>
<evidence type="ECO:0000256" key="5">
    <source>
        <dbReference type="SAM" id="MobiDB-lite"/>
    </source>
</evidence>
<feature type="transmembrane region" description="Helical" evidence="6">
    <location>
        <begin position="55"/>
        <end position="76"/>
    </location>
</feature>
<reference evidence="7" key="1">
    <citation type="submission" date="2021-01" db="EMBL/GenBank/DDBJ databases">
        <authorList>
            <person name="Kaushik A."/>
        </authorList>
    </citation>
    <scope>NUCLEOTIDE SEQUENCE</scope>
    <source>
        <strain evidence="7">AG3-T5</strain>
    </source>
</reference>
<feature type="transmembrane region" description="Helical" evidence="6">
    <location>
        <begin position="203"/>
        <end position="227"/>
    </location>
</feature>
<evidence type="ECO:0000256" key="1">
    <source>
        <dbReference type="ARBA" id="ARBA00004141"/>
    </source>
</evidence>
<evidence type="ECO:0000256" key="4">
    <source>
        <dbReference type="ARBA" id="ARBA00023136"/>
    </source>
</evidence>
<comment type="subcellular location">
    <subcellularLocation>
        <location evidence="1">Membrane</location>
        <topology evidence="1">Multi-pass membrane protein</topology>
    </subcellularLocation>
</comment>
<keyword evidence="3 6" id="KW-1133">Transmembrane helix</keyword>
<feature type="transmembrane region" description="Helical" evidence="6">
    <location>
        <begin position="530"/>
        <end position="553"/>
    </location>
</feature>
<dbReference type="Proteomes" id="UP000663841">
    <property type="component" value="Unassembled WGS sequence"/>
</dbReference>
<feature type="transmembrane region" description="Helical" evidence="6">
    <location>
        <begin position="621"/>
        <end position="643"/>
    </location>
</feature>
<proteinExistence type="predicted"/>
<feature type="transmembrane region" description="Helical" evidence="6">
    <location>
        <begin position="655"/>
        <end position="680"/>
    </location>
</feature>
<feature type="transmembrane region" description="Helical" evidence="6">
    <location>
        <begin position="233"/>
        <end position="255"/>
    </location>
</feature>
<feature type="transmembrane region" description="Helical" evidence="6">
    <location>
        <begin position="88"/>
        <end position="107"/>
    </location>
</feature>
<dbReference type="AlphaFoldDB" id="A0A8H3H255"/>
<evidence type="ECO:0000313" key="7">
    <source>
        <dbReference type="EMBL" id="CAE6476697.1"/>
    </source>
</evidence>
<feature type="transmembrane region" description="Helical" evidence="6">
    <location>
        <begin position="692"/>
        <end position="712"/>
    </location>
</feature>
<feature type="transmembrane region" description="Helical" evidence="6">
    <location>
        <begin position="128"/>
        <end position="149"/>
    </location>
</feature>
<evidence type="ECO:0000256" key="2">
    <source>
        <dbReference type="ARBA" id="ARBA00022692"/>
    </source>
</evidence>
<evidence type="ECO:0000256" key="3">
    <source>
        <dbReference type="ARBA" id="ARBA00022989"/>
    </source>
</evidence>
<dbReference type="Pfam" id="PF02535">
    <property type="entry name" value="Zip"/>
    <property type="match status" value="2"/>
</dbReference>
<dbReference type="PANTHER" id="PTHR11040">
    <property type="entry name" value="ZINC/IRON TRANSPORTER"/>
    <property type="match status" value="1"/>
</dbReference>
<feature type="transmembrane region" description="Helical" evidence="6">
    <location>
        <begin position="559"/>
        <end position="579"/>
    </location>
</feature>
<keyword evidence="2 6" id="KW-0812">Transmembrane</keyword>
<dbReference type="InterPro" id="IPR003689">
    <property type="entry name" value="ZIP"/>
</dbReference>